<feature type="domain" description="3'-5' exonuclease" evidence="3">
    <location>
        <begin position="37"/>
        <end position="147"/>
    </location>
</feature>
<dbReference type="STRING" id="40149.A0A0E0DBN0"/>
<dbReference type="GO" id="GO:0008408">
    <property type="term" value="F:3'-5' exonuclease activity"/>
    <property type="evidence" value="ECO:0007669"/>
    <property type="project" value="InterPro"/>
</dbReference>
<dbReference type="Pfam" id="PF01612">
    <property type="entry name" value="DNA_pol_A_exo1"/>
    <property type="match status" value="1"/>
</dbReference>
<dbReference type="SUPFAM" id="SSF53098">
    <property type="entry name" value="Ribonuclease H-like"/>
    <property type="match status" value="1"/>
</dbReference>
<protein>
    <recommendedName>
        <fullName evidence="3">3'-5' exonuclease domain-containing protein</fullName>
    </recommendedName>
</protein>
<organism evidence="4">
    <name type="scientific">Oryza meridionalis</name>
    <dbReference type="NCBI Taxonomy" id="40149"/>
    <lineage>
        <taxon>Eukaryota</taxon>
        <taxon>Viridiplantae</taxon>
        <taxon>Streptophyta</taxon>
        <taxon>Embryophyta</taxon>
        <taxon>Tracheophyta</taxon>
        <taxon>Spermatophyta</taxon>
        <taxon>Magnoliopsida</taxon>
        <taxon>Liliopsida</taxon>
        <taxon>Poales</taxon>
        <taxon>Poaceae</taxon>
        <taxon>BOP clade</taxon>
        <taxon>Oryzoideae</taxon>
        <taxon>Oryzeae</taxon>
        <taxon>Oryzinae</taxon>
        <taxon>Oryza</taxon>
    </lineage>
</organism>
<reference evidence="4" key="1">
    <citation type="submission" date="2015-04" db="UniProtKB">
        <authorList>
            <consortium name="EnsemblPlants"/>
        </authorList>
    </citation>
    <scope>IDENTIFICATION</scope>
</reference>
<dbReference type="PANTHER" id="PTHR13620">
    <property type="entry name" value="3-5 EXONUCLEASE"/>
    <property type="match status" value="1"/>
</dbReference>
<dbReference type="Proteomes" id="UP000008021">
    <property type="component" value="Chromosome 4"/>
</dbReference>
<dbReference type="HOGENOM" id="CLU_1654957_0_0_1"/>
<dbReference type="GO" id="GO:0005634">
    <property type="term" value="C:nucleus"/>
    <property type="evidence" value="ECO:0007669"/>
    <property type="project" value="TreeGrafter"/>
</dbReference>
<keyword evidence="1" id="KW-0540">Nuclease</keyword>
<dbReference type="GO" id="GO:0005737">
    <property type="term" value="C:cytoplasm"/>
    <property type="evidence" value="ECO:0007669"/>
    <property type="project" value="TreeGrafter"/>
</dbReference>
<dbReference type="InterPro" id="IPR002562">
    <property type="entry name" value="3'-5'_exonuclease_dom"/>
</dbReference>
<name>A0A0E0DBN0_9ORYZ</name>
<evidence type="ECO:0000313" key="5">
    <source>
        <dbReference type="Proteomes" id="UP000008021"/>
    </source>
</evidence>
<dbReference type="CDD" id="cd06141">
    <property type="entry name" value="WRN_exo"/>
    <property type="match status" value="1"/>
</dbReference>
<evidence type="ECO:0000256" key="1">
    <source>
        <dbReference type="ARBA" id="ARBA00022722"/>
    </source>
</evidence>
<keyword evidence="2" id="KW-0378">Hydrolase</keyword>
<dbReference type="AlphaFoldDB" id="A0A0E0DBN0"/>
<accession>A0A0E0DBN0</accession>
<proteinExistence type="predicted"/>
<dbReference type="EnsemblPlants" id="OMERI04G04730.1">
    <property type="protein sequence ID" value="OMERI04G04730.1"/>
    <property type="gene ID" value="OMERI04G04730"/>
</dbReference>
<evidence type="ECO:0000313" key="4">
    <source>
        <dbReference type="EnsemblPlants" id="OMERI04G04730.1"/>
    </source>
</evidence>
<dbReference type="PANTHER" id="PTHR13620:SF39">
    <property type="entry name" value="OS04G0225100 PROTEIN"/>
    <property type="match status" value="1"/>
</dbReference>
<dbReference type="Gene3D" id="3.30.420.10">
    <property type="entry name" value="Ribonuclease H-like superfamily/Ribonuclease H"/>
    <property type="match status" value="1"/>
</dbReference>
<evidence type="ECO:0000256" key="2">
    <source>
        <dbReference type="ARBA" id="ARBA00022801"/>
    </source>
</evidence>
<dbReference type="InterPro" id="IPR012337">
    <property type="entry name" value="RNaseH-like_sf"/>
</dbReference>
<dbReference type="InterPro" id="IPR036397">
    <property type="entry name" value="RNaseH_sf"/>
</dbReference>
<dbReference type="Gramene" id="OMERI04G04730.1">
    <property type="protein sequence ID" value="OMERI04G04730.1"/>
    <property type="gene ID" value="OMERI04G04730"/>
</dbReference>
<evidence type="ECO:0000259" key="3">
    <source>
        <dbReference type="Pfam" id="PF01612"/>
    </source>
</evidence>
<keyword evidence="5" id="KW-1185">Reference proteome</keyword>
<dbReference type="InterPro" id="IPR051132">
    <property type="entry name" value="3-5_Exonuclease_domain"/>
</dbReference>
<dbReference type="GO" id="GO:0003676">
    <property type="term" value="F:nucleic acid binding"/>
    <property type="evidence" value="ECO:0007669"/>
    <property type="project" value="InterPro"/>
</dbReference>
<dbReference type="GO" id="GO:0006139">
    <property type="term" value="P:nucleobase-containing compound metabolic process"/>
    <property type="evidence" value="ECO:0007669"/>
    <property type="project" value="InterPro"/>
</dbReference>
<sequence>MAGANVRAEVAGLPLAALSFQIWPQSRLQSTDDRCQILHADYVPDALSRFLADPRFTFVGVGVRDDAARLRVGYGLEVPRAEDLRALAADTLGRPDLRRAGLRALVREVMGVQMDKPHHVRVSAWDKRNLSEDQFKYACADAFASREVGRRLYTCNCDGA</sequence>
<dbReference type="eggNOG" id="KOG4373">
    <property type="taxonomic scope" value="Eukaryota"/>
</dbReference>
<reference evidence="4" key="2">
    <citation type="submission" date="2018-05" db="EMBL/GenBank/DDBJ databases">
        <title>OmerRS3 (Oryza meridionalis Reference Sequence Version 3).</title>
        <authorList>
            <person name="Zhang J."/>
            <person name="Kudrna D."/>
            <person name="Lee S."/>
            <person name="Talag J."/>
            <person name="Welchert J."/>
            <person name="Wing R.A."/>
        </authorList>
    </citation>
    <scope>NUCLEOTIDE SEQUENCE [LARGE SCALE GENOMIC DNA]</scope>
    <source>
        <strain evidence="4">cv. OR44</strain>
    </source>
</reference>